<feature type="active site" evidence="1">
    <location>
        <position position="286"/>
    </location>
</feature>
<keyword evidence="4" id="KW-1185">Reference proteome</keyword>
<dbReference type="AlphaFoldDB" id="A0A249L560"/>
<keyword evidence="1 3" id="KW-0645">Protease</keyword>
<dbReference type="Pfam" id="PF13180">
    <property type="entry name" value="PDZ_2"/>
    <property type="match status" value="1"/>
</dbReference>
<dbReference type="SUPFAM" id="SSF50156">
    <property type="entry name" value="PDZ domain-like"/>
    <property type="match status" value="1"/>
</dbReference>
<dbReference type="InterPro" id="IPR036034">
    <property type="entry name" value="PDZ_sf"/>
</dbReference>
<accession>A0A249L560</accession>
<reference evidence="3 4" key="1">
    <citation type="submission" date="2016-07" db="EMBL/GenBank/DDBJ databases">
        <title>High microdiversification within the ubiquitous acI lineage of Actinobacteria.</title>
        <authorList>
            <person name="Neuenschwander S.M."/>
            <person name="Salcher M."/>
            <person name="Ghai R."/>
            <person name="Pernthaler J."/>
        </authorList>
    </citation>
    <scope>NUCLEOTIDE SEQUENCE [LARGE SCALE GENOMIC DNA]</scope>
    <source>
        <strain evidence="3">MMS-IIB-91</strain>
    </source>
</reference>
<proteinExistence type="inferred from homology"/>
<keyword evidence="1" id="KW-0720">Serine protease</keyword>
<gene>
    <name evidence="3" type="ORF">B1sIIB91_04860</name>
</gene>
<dbReference type="InterPro" id="IPR027065">
    <property type="entry name" value="Lon_Prtase"/>
</dbReference>
<dbReference type="GO" id="GO:0005524">
    <property type="term" value="F:ATP binding"/>
    <property type="evidence" value="ECO:0007669"/>
    <property type="project" value="InterPro"/>
</dbReference>
<dbReference type="Proteomes" id="UP000217210">
    <property type="component" value="Chromosome"/>
</dbReference>
<dbReference type="PROSITE" id="PS51786">
    <property type="entry name" value="LON_PROTEOLYTIC"/>
    <property type="match status" value="1"/>
</dbReference>
<dbReference type="SUPFAM" id="SSF54211">
    <property type="entry name" value="Ribosomal protein S5 domain 2-like"/>
    <property type="match status" value="1"/>
</dbReference>
<dbReference type="GO" id="GO:0004176">
    <property type="term" value="F:ATP-dependent peptidase activity"/>
    <property type="evidence" value="ECO:0007669"/>
    <property type="project" value="UniProtKB-UniRule"/>
</dbReference>
<dbReference type="EC" id="3.4.21.53" evidence="1"/>
<dbReference type="GO" id="GO:0006508">
    <property type="term" value="P:proteolysis"/>
    <property type="evidence" value="ECO:0007669"/>
    <property type="project" value="UniProtKB-KW"/>
</dbReference>
<dbReference type="GO" id="GO:0004252">
    <property type="term" value="F:serine-type endopeptidase activity"/>
    <property type="evidence" value="ECO:0007669"/>
    <property type="project" value="UniProtKB-UniRule"/>
</dbReference>
<dbReference type="InterPro" id="IPR014721">
    <property type="entry name" value="Ribsml_uS5_D2-typ_fold_subgr"/>
</dbReference>
<dbReference type="GO" id="GO:0030163">
    <property type="term" value="P:protein catabolic process"/>
    <property type="evidence" value="ECO:0007669"/>
    <property type="project" value="InterPro"/>
</dbReference>
<dbReference type="RefSeq" id="WP_095688479.1">
    <property type="nucleotide sequence ID" value="NZ_CP016779.1"/>
</dbReference>
<evidence type="ECO:0000256" key="1">
    <source>
        <dbReference type="PROSITE-ProRule" id="PRU01122"/>
    </source>
</evidence>
<evidence type="ECO:0000259" key="2">
    <source>
        <dbReference type="PROSITE" id="PS51786"/>
    </source>
</evidence>
<dbReference type="KEGG" id="nab:B1sIIB91_04860"/>
<feature type="active site" evidence="1">
    <location>
        <position position="241"/>
    </location>
</feature>
<dbReference type="InterPro" id="IPR001478">
    <property type="entry name" value="PDZ"/>
</dbReference>
<organism evidence="3 4">
    <name type="scientific">Candidatus Nanopelagicus abundans</name>
    <dbReference type="NCBI Taxonomy" id="1884916"/>
    <lineage>
        <taxon>Bacteria</taxon>
        <taxon>Bacillati</taxon>
        <taxon>Actinomycetota</taxon>
        <taxon>Actinomycetes</taxon>
        <taxon>Candidatus Nanopelagicales</taxon>
        <taxon>Candidatus Nanopelagicaceae</taxon>
        <taxon>Candidatus Nanopelagicus</taxon>
    </lineage>
</organism>
<dbReference type="PANTHER" id="PTHR10046">
    <property type="entry name" value="ATP DEPENDENT LON PROTEASE FAMILY MEMBER"/>
    <property type="match status" value="1"/>
</dbReference>
<dbReference type="Gene3D" id="3.30.230.10">
    <property type="match status" value="1"/>
</dbReference>
<feature type="domain" description="Lon proteolytic" evidence="2">
    <location>
        <begin position="238"/>
        <end position="341"/>
    </location>
</feature>
<dbReference type="OrthoDB" id="2356897at2"/>
<dbReference type="Pfam" id="PF05362">
    <property type="entry name" value="Lon_C"/>
    <property type="match status" value="1"/>
</dbReference>
<sequence length="354" mass="37716">MKSLLPVKPTLPTPSRLIFILLIIAAFFLPSPYVILSPGNPQNILGSAITISGTKVYPTTGKLSVTSVLVTDPDSYITGFDVLYGWIDKNRVVLPRAQVYPEGESAAESVKIGADEMSGSQINATAAALDHLGYKNEATLVIVEVNKKSNVVGNFVAGDQIISVNNKIYDSSAQIMDYLDQKKPGDLISIKVLRAGKEIISREIKLSARDDGSAFIGINIQSQFDFPFDVKIKLAETGGPSGGLIFALGIVDKLTSQDLVRYRNIAGTGTITTDGRVGPIGGIAEKIIGAKKAGVELFLTPIENCSDIANEEKVASSSDKKVMKIVPVATLNEAISVLKLPAGAKYPSCLDTFQ</sequence>
<comment type="similarity">
    <text evidence="1">Belongs to the peptidase S16 family.</text>
</comment>
<dbReference type="InterPro" id="IPR020568">
    <property type="entry name" value="Ribosomal_Su5_D2-typ_SF"/>
</dbReference>
<comment type="catalytic activity">
    <reaction evidence="1">
        <text>Hydrolysis of proteins in presence of ATP.</text>
        <dbReference type="EC" id="3.4.21.53"/>
    </reaction>
</comment>
<dbReference type="InterPro" id="IPR008269">
    <property type="entry name" value="Lon_proteolytic"/>
</dbReference>
<evidence type="ECO:0000313" key="4">
    <source>
        <dbReference type="Proteomes" id="UP000217210"/>
    </source>
</evidence>
<keyword evidence="1" id="KW-0378">Hydrolase</keyword>
<name>A0A249L560_9ACTN</name>
<protein>
    <recommendedName>
        <fullName evidence="1">endopeptidase La</fullName>
        <ecNumber evidence="1">3.4.21.53</ecNumber>
    </recommendedName>
</protein>
<dbReference type="EMBL" id="CP016779">
    <property type="protein sequence ID" value="ASY24221.1"/>
    <property type="molecule type" value="Genomic_DNA"/>
</dbReference>
<evidence type="ECO:0000313" key="3">
    <source>
        <dbReference type="EMBL" id="ASY24221.1"/>
    </source>
</evidence>